<evidence type="ECO:0000313" key="10">
    <source>
        <dbReference type="EMBL" id="KKB47349.1"/>
    </source>
</evidence>
<gene>
    <name evidence="10" type="ORF">HMPREF1536_04993</name>
</gene>
<dbReference type="EMBL" id="AQHW01000029">
    <property type="protein sequence ID" value="KKB47349.1"/>
    <property type="molecule type" value="Genomic_DNA"/>
</dbReference>
<comment type="caution">
    <text evidence="10">The sequence shown here is derived from an EMBL/GenBank/DDBJ whole genome shotgun (WGS) entry which is preliminary data.</text>
</comment>
<evidence type="ECO:0000256" key="7">
    <source>
        <dbReference type="PROSITE-ProRule" id="PRU01360"/>
    </source>
</evidence>
<keyword evidence="11" id="KW-1185">Reference proteome</keyword>
<dbReference type="PATRIC" id="fig|1203610.3.peg.5092"/>
<dbReference type="InterPro" id="IPR023996">
    <property type="entry name" value="TonB-dep_OMP_SusC/RagA"/>
</dbReference>
<organism evidence="10 11">
    <name type="scientific">Parabacteroides gordonii MS-1 = DSM 23371</name>
    <dbReference type="NCBI Taxonomy" id="1203610"/>
    <lineage>
        <taxon>Bacteria</taxon>
        <taxon>Pseudomonadati</taxon>
        <taxon>Bacteroidota</taxon>
        <taxon>Bacteroidia</taxon>
        <taxon>Bacteroidales</taxon>
        <taxon>Tannerellaceae</taxon>
        <taxon>Parabacteroides</taxon>
    </lineage>
</organism>
<evidence type="ECO:0000256" key="6">
    <source>
        <dbReference type="ARBA" id="ARBA00023237"/>
    </source>
</evidence>
<dbReference type="Proteomes" id="UP000033035">
    <property type="component" value="Unassembled WGS sequence"/>
</dbReference>
<proteinExistence type="inferred from homology"/>
<dbReference type="Gene3D" id="2.170.130.10">
    <property type="entry name" value="TonB-dependent receptor, plug domain"/>
    <property type="match status" value="1"/>
</dbReference>
<reference evidence="10 11" key="1">
    <citation type="submission" date="2013-04" db="EMBL/GenBank/DDBJ databases">
        <title>The Genome Sequence of Parabacteroides gordonii DSM 23371.</title>
        <authorList>
            <consortium name="The Broad Institute Genomics Platform"/>
            <person name="Earl A."/>
            <person name="Ward D."/>
            <person name="Feldgarden M."/>
            <person name="Gevers D."/>
            <person name="Martens E."/>
            <person name="Sakamoto M."/>
            <person name="Benno Y."/>
            <person name="Suzuki N."/>
            <person name="Matsunaga N."/>
            <person name="Koshihara K."/>
            <person name="Seki M."/>
            <person name="Komiya H."/>
            <person name="Walker B."/>
            <person name="Young S."/>
            <person name="Zeng Q."/>
            <person name="Gargeya S."/>
            <person name="Fitzgerald M."/>
            <person name="Haas B."/>
            <person name="Abouelleil A."/>
            <person name="Allen A.W."/>
            <person name="Alvarado L."/>
            <person name="Arachchi H.M."/>
            <person name="Berlin A.M."/>
            <person name="Chapman S.B."/>
            <person name="Gainer-Dewar J."/>
            <person name="Goldberg J."/>
            <person name="Griggs A."/>
            <person name="Gujja S."/>
            <person name="Hansen M."/>
            <person name="Howarth C."/>
            <person name="Imamovic A."/>
            <person name="Ireland A."/>
            <person name="Larimer J."/>
            <person name="McCowan C."/>
            <person name="Murphy C."/>
            <person name="Pearson M."/>
            <person name="Poon T.W."/>
            <person name="Priest M."/>
            <person name="Roberts A."/>
            <person name="Saif S."/>
            <person name="Shea T."/>
            <person name="Sisk P."/>
            <person name="Sykes S."/>
            <person name="Wortman J."/>
            <person name="Nusbaum C."/>
            <person name="Birren B."/>
        </authorList>
    </citation>
    <scope>NUCLEOTIDE SEQUENCE [LARGE SCALE GENOMIC DNA]</scope>
    <source>
        <strain evidence="10 11">MS-1</strain>
    </source>
</reference>
<evidence type="ECO:0000313" key="11">
    <source>
        <dbReference type="Proteomes" id="UP000033035"/>
    </source>
</evidence>
<dbReference type="PROSITE" id="PS52016">
    <property type="entry name" value="TONB_DEPENDENT_REC_3"/>
    <property type="match status" value="1"/>
</dbReference>
<dbReference type="STRING" id="1203610.HMPREF1536_04993"/>
<feature type="domain" description="TonB-dependent receptor plug" evidence="9">
    <location>
        <begin position="136"/>
        <end position="261"/>
    </location>
</feature>
<accession>A0A0F5IP50</accession>
<dbReference type="SUPFAM" id="SSF49464">
    <property type="entry name" value="Carboxypeptidase regulatory domain-like"/>
    <property type="match status" value="1"/>
</dbReference>
<evidence type="ECO:0000259" key="9">
    <source>
        <dbReference type="Pfam" id="PF07715"/>
    </source>
</evidence>
<dbReference type="InterPro" id="IPR036942">
    <property type="entry name" value="Beta-barrel_TonB_sf"/>
</dbReference>
<dbReference type="InterPro" id="IPR039426">
    <property type="entry name" value="TonB-dep_rcpt-like"/>
</dbReference>
<dbReference type="InterPro" id="IPR037066">
    <property type="entry name" value="Plug_dom_sf"/>
</dbReference>
<dbReference type="Gene3D" id="2.60.40.1120">
    <property type="entry name" value="Carboxypeptidase-like, regulatory domain"/>
    <property type="match status" value="1"/>
</dbReference>
<dbReference type="Pfam" id="PF07715">
    <property type="entry name" value="Plug"/>
    <property type="match status" value="1"/>
</dbReference>
<keyword evidence="6 7" id="KW-0998">Cell outer membrane</keyword>
<keyword evidence="4 7" id="KW-0812">Transmembrane</keyword>
<evidence type="ECO:0000256" key="5">
    <source>
        <dbReference type="ARBA" id="ARBA00023136"/>
    </source>
</evidence>
<dbReference type="RefSeq" id="WP_028726855.1">
    <property type="nucleotide sequence ID" value="NZ_AUAE01000010.1"/>
</dbReference>
<dbReference type="NCBIfam" id="TIGR04057">
    <property type="entry name" value="SusC_RagA_signa"/>
    <property type="match status" value="1"/>
</dbReference>
<sequence length="1146" mass="125943">MLKNFKPVSFILLVGALCLPKGMYAELVPAKQSTSVSQQNGKVTGTVEDDFGPVAGASVVVKGTTNGNITDMDGNFTLEGVKSGDIIQISFIGYTTQEIKYTGQPAIQVKLAEDTQKLDEVVVTALGMKRESKALGYAVTELKGDDIKVANTISPVASLQGKVAGVEISNSDGGMFGSTKIQIRGASTLSGNNQPIYVVDGIILDNNVSNGEEAGNSGDEGIIKDYGNELKNLNPDDFESISVLKGAAATALYGSRGLNGAVVITTKSGKAGKGLGINFSQTLGIDYVYKQPDLQNIYGDGAPAGYVTYGDKDANGNYYQFDTMNQFYRNANGGHAFLQPGNWAGNAWGPRFDGSPIEGYDHEMTTYSPVKNNYKDAYNLGFNTNTNVSISGGNEKTTFYTSLSYKYADGTLPNNSFQRLSALAKASHKITDKITVEASMSFANSMPKNSPYAIGQYFTSNIYSFDDGFGRSYDSDYYRHKYKGDHGGSASNSYGDKYGSTPAHNLWFKLYENNYTQKETSVRPTLNVSVDLLDWLKFKAEGNMNYYYKRAENKELGTGYANEGGKYAMDQYTKEQTNLNATFTGDKTFGDFNVHGFLRGEYYNTMEQSMSENTEGGLTVPGQFFIGNSKNLANFSGELKGTKRMMSVAFQIGGSWKNQLFLDITGRNDWSSALVYTNKTGNYSYFYPSISGSWLLNETFRDKLPEWITFAKIRGSWAQVGNDTSPYYINQGYTLNKWQFSNSYIYGLGIPNKALELNLKPERKNAWEIGIDWRFLDSRIGIDATYYKENTKNQIMEIAVPSVSGINSELINAGNIENKGVEVALNTIPFKNKDWEWSLNFTYTKNSNKILELHPDVADYITLTNGGGDYANIKSVAKVGKEYGTLVSSQLPKIDEATGKEVLAYDKTRRYAYALRDGEEKEIGSIVPNFLGSVSTGVTWKNLSINISMDMRFGGYIASYGSRYGDAVGTTKNSLNYRDAEHGGITWTSKFDGLTYTDGYVPDGIFPSGTAIEQADGSVYTVGGSGETYQSLYEKGLIEPTHASTWTLQRNGWGKGVVNDSWVKKLNYIALREVSIFYRMPSNIASKIGAKSLSLGLTGRNLGYLLNTMPNHENPESVRGTKTTEFRCPSFSAFTASYMFNINASF</sequence>
<dbReference type="InterPro" id="IPR023997">
    <property type="entry name" value="TonB-dep_OMP_SusC/RagA_CS"/>
</dbReference>
<dbReference type="SUPFAM" id="SSF56935">
    <property type="entry name" value="Porins"/>
    <property type="match status" value="1"/>
</dbReference>
<feature type="chain" id="PRO_5002488616" evidence="8">
    <location>
        <begin position="26"/>
        <end position="1146"/>
    </location>
</feature>
<keyword evidence="5 7" id="KW-0472">Membrane</keyword>
<feature type="signal peptide" evidence="8">
    <location>
        <begin position="1"/>
        <end position="25"/>
    </location>
</feature>
<comment type="similarity">
    <text evidence="7">Belongs to the TonB-dependent receptor family.</text>
</comment>
<evidence type="ECO:0000256" key="1">
    <source>
        <dbReference type="ARBA" id="ARBA00004571"/>
    </source>
</evidence>
<dbReference type="AlphaFoldDB" id="A0A0F5IP50"/>
<keyword evidence="2 7" id="KW-0813">Transport</keyword>
<comment type="subcellular location">
    <subcellularLocation>
        <location evidence="1 7">Cell outer membrane</location>
        <topology evidence="1 7">Multi-pass membrane protein</topology>
    </subcellularLocation>
</comment>
<dbReference type="Gene3D" id="2.40.170.20">
    <property type="entry name" value="TonB-dependent receptor, beta-barrel domain"/>
    <property type="match status" value="1"/>
</dbReference>
<keyword evidence="8" id="KW-0732">Signal</keyword>
<evidence type="ECO:0000256" key="4">
    <source>
        <dbReference type="ARBA" id="ARBA00022692"/>
    </source>
</evidence>
<dbReference type="InterPro" id="IPR012910">
    <property type="entry name" value="Plug_dom"/>
</dbReference>
<dbReference type="Pfam" id="PF13715">
    <property type="entry name" value="CarbopepD_reg_2"/>
    <property type="match status" value="1"/>
</dbReference>
<protein>
    <submittedName>
        <fullName evidence="10">SusC/RagA family TonB-linked outer membrane protein</fullName>
    </submittedName>
</protein>
<dbReference type="NCBIfam" id="TIGR04056">
    <property type="entry name" value="OMP_RagA_SusC"/>
    <property type="match status" value="1"/>
</dbReference>
<name>A0A0F5IP50_9BACT</name>
<evidence type="ECO:0000256" key="3">
    <source>
        <dbReference type="ARBA" id="ARBA00022452"/>
    </source>
</evidence>
<dbReference type="GO" id="GO:0009279">
    <property type="term" value="C:cell outer membrane"/>
    <property type="evidence" value="ECO:0007669"/>
    <property type="project" value="UniProtKB-SubCell"/>
</dbReference>
<keyword evidence="3 7" id="KW-1134">Transmembrane beta strand</keyword>
<evidence type="ECO:0000256" key="8">
    <source>
        <dbReference type="SAM" id="SignalP"/>
    </source>
</evidence>
<dbReference type="InterPro" id="IPR008969">
    <property type="entry name" value="CarboxyPept-like_regulatory"/>
</dbReference>
<evidence type="ECO:0000256" key="2">
    <source>
        <dbReference type="ARBA" id="ARBA00022448"/>
    </source>
</evidence>
<dbReference type="HOGENOM" id="CLU_004317_2_1_10"/>